<dbReference type="AlphaFoldDB" id="A0A0F9MMW0"/>
<sequence length="145" mass="15743">MSILARIQITTIAIAIACALLIFAVGFLGFALYVSLLQSYLPEVAALITAAIYMITAVMIMAIAKIVNFAKKRPTYTKQAPESSTIPEELQLLLEKLDDPAISTLIKKNPGKTLLASVAAGAILGYSNEARESTKTFFKHFFSEK</sequence>
<reference evidence="2" key="1">
    <citation type="journal article" date="2015" name="Nature">
        <title>Complex archaea that bridge the gap between prokaryotes and eukaryotes.</title>
        <authorList>
            <person name="Spang A."/>
            <person name="Saw J.H."/>
            <person name="Jorgensen S.L."/>
            <person name="Zaremba-Niedzwiedzka K."/>
            <person name="Martijn J."/>
            <person name="Lind A.E."/>
            <person name="van Eijk R."/>
            <person name="Schleper C."/>
            <person name="Guy L."/>
            <person name="Ettema T.J."/>
        </authorList>
    </citation>
    <scope>NUCLEOTIDE SEQUENCE</scope>
</reference>
<evidence type="ECO:0000256" key="1">
    <source>
        <dbReference type="SAM" id="Phobius"/>
    </source>
</evidence>
<feature type="transmembrane region" description="Helical" evidence="1">
    <location>
        <begin position="44"/>
        <end position="64"/>
    </location>
</feature>
<feature type="transmembrane region" description="Helical" evidence="1">
    <location>
        <begin position="12"/>
        <end position="32"/>
    </location>
</feature>
<accession>A0A0F9MMW0</accession>
<protein>
    <submittedName>
        <fullName evidence="2">Uncharacterized protein</fullName>
    </submittedName>
</protein>
<name>A0A0F9MMW0_9ZZZZ</name>
<dbReference type="EMBL" id="LAZR01009807">
    <property type="protein sequence ID" value="KKM70502.1"/>
    <property type="molecule type" value="Genomic_DNA"/>
</dbReference>
<keyword evidence="1" id="KW-0812">Transmembrane</keyword>
<organism evidence="2">
    <name type="scientific">marine sediment metagenome</name>
    <dbReference type="NCBI Taxonomy" id="412755"/>
    <lineage>
        <taxon>unclassified sequences</taxon>
        <taxon>metagenomes</taxon>
        <taxon>ecological metagenomes</taxon>
    </lineage>
</organism>
<gene>
    <name evidence="2" type="ORF">LCGC14_1440120</name>
</gene>
<dbReference type="PROSITE" id="PS51257">
    <property type="entry name" value="PROKAR_LIPOPROTEIN"/>
    <property type="match status" value="1"/>
</dbReference>
<evidence type="ECO:0000313" key="2">
    <source>
        <dbReference type="EMBL" id="KKM70502.1"/>
    </source>
</evidence>
<keyword evidence="1" id="KW-1133">Transmembrane helix</keyword>
<proteinExistence type="predicted"/>
<comment type="caution">
    <text evidence="2">The sequence shown here is derived from an EMBL/GenBank/DDBJ whole genome shotgun (WGS) entry which is preliminary data.</text>
</comment>
<keyword evidence="1" id="KW-0472">Membrane</keyword>